<reference evidence="1 2" key="1">
    <citation type="submission" date="2019-04" db="EMBL/GenBank/DDBJ databases">
        <title>Reference strain of H23.</title>
        <authorList>
            <person name="Luo X."/>
        </authorList>
    </citation>
    <scope>NUCLEOTIDE SEQUENCE [LARGE SCALE GENOMIC DNA]</scope>
    <source>
        <strain evidence="1 2">H23</strain>
    </source>
</reference>
<dbReference type="EMBL" id="SZUA01000002">
    <property type="protein sequence ID" value="TKR30449.1"/>
    <property type="molecule type" value="Genomic_DNA"/>
</dbReference>
<proteinExistence type="predicted"/>
<evidence type="ECO:0000313" key="2">
    <source>
        <dbReference type="Proteomes" id="UP000308707"/>
    </source>
</evidence>
<keyword evidence="2" id="KW-1185">Reference proteome</keyword>
<dbReference type="AlphaFoldDB" id="A0A4U5JVK3"/>
<accession>A0A4U5JVK3</accession>
<name>A0A4U5JVK3_9GAMM</name>
<dbReference type="OrthoDB" id="3268032at2"/>
<gene>
    <name evidence="1" type="ORF">FCE95_10025</name>
</gene>
<protein>
    <recommendedName>
        <fullName evidence="3">MobC family plasmid mobilization relaxosome protein</fullName>
    </recommendedName>
</protein>
<comment type="caution">
    <text evidence="1">The sequence shown here is derived from an EMBL/GenBank/DDBJ whole genome shotgun (WGS) entry which is preliminary data.</text>
</comment>
<organism evidence="1 2">
    <name type="scientific">Luteimonas gilva</name>
    <dbReference type="NCBI Taxonomy" id="2572684"/>
    <lineage>
        <taxon>Bacteria</taxon>
        <taxon>Pseudomonadati</taxon>
        <taxon>Pseudomonadota</taxon>
        <taxon>Gammaproteobacteria</taxon>
        <taxon>Lysobacterales</taxon>
        <taxon>Lysobacteraceae</taxon>
        <taxon>Luteimonas</taxon>
    </lineage>
</organism>
<sequence>MSTELRQIKTRVTAEFQARWKAKCASAHLSDSDALRLAMLQFIGDSAAPVSYMAIAECPDMSRRRQEIRLADSEIEGISELAQAFGASRPKYLVNLVRGHLLREPQLGMTELAGLGESNKQLAALGRHFNQIAKKLNSDENVEAHSIAQALNRLKEEIDEHLAYVYRVMRSNLDRWSIVEATNDDDR</sequence>
<dbReference type="RefSeq" id="WP_137266879.1">
    <property type="nucleotide sequence ID" value="NZ_SZUA01000002.1"/>
</dbReference>
<evidence type="ECO:0000313" key="1">
    <source>
        <dbReference type="EMBL" id="TKR30449.1"/>
    </source>
</evidence>
<evidence type="ECO:0008006" key="3">
    <source>
        <dbReference type="Google" id="ProtNLM"/>
    </source>
</evidence>
<dbReference type="Proteomes" id="UP000308707">
    <property type="component" value="Unassembled WGS sequence"/>
</dbReference>